<feature type="region of interest" description="Disordered" evidence="1">
    <location>
        <begin position="1"/>
        <end position="55"/>
    </location>
</feature>
<evidence type="ECO:0000313" key="3">
    <source>
        <dbReference type="Proteomes" id="UP001321582"/>
    </source>
</evidence>
<keyword evidence="3" id="KW-1185">Reference proteome</keyword>
<dbReference type="KEGG" id="haby:HLVA_19470"/>
<name>A0AAU9D9R8_9FUSO</name>
<dbReference type="Proteomes" id="UP001321582">
    <property type="component" value="Chromosome"/>
</dbReference>
<dbReference type="RefSeq" id="WP_307904268.1">
    <property type="nucleotide sequence ID" value="NZ_AP027059.1"/>
</dbReference>
<dbReference type="AlphaFoldDB" id="A0AAU9D9R8"/>
<feature type="compositionally biased region" description="Polar residues" evidence="1">
    <location>
        <begin position="30"/>
        <end position="46"/>
    </location>
</feature>
<proteinExistence type="predicted"/>
<sequence>MRKLKSSKPKVKKKDKFESDNNTTNHNTNSFIPNKNSRSNQINPATLNHKGSKRG</sequence>
<reference evidence="2 3" key="1">
    <citation type="submission" date="2022-11" db="EMBL/GenBank/DDBJ databases">
        <title>Haliovirga abyssi gen. nov., sp. nov., a mesophilic fermentative bacterium isolated from the Iheya North hydrothermal field and the proposal of Haliovirgaceae fam. nov.</title>
        <authorList>
            <person name="Miyazaki U."/>
            <person name="Tame A."/>
            <person name="Miyazaki J."/>
            <person name="Takai K."/>
            <person name="Sawayama S."/>
            <person name="Kitajima M."/>
            <person name="Okamoto A."/>
            <person name="Nakagawa S."/>
        </authorList>
    </citation>
    <scope>NUCLEOTIDE SEQUENCE [LARGE SCALE GENOMIC DNA]</scope>
    <source>
        <strain evidence="2 3">IC12</strain>
    </source>
</reference>
<gene>
    <name evidence="2" type="ORF">HLVA_19470</name>
</gene>
<dbReference type="EMBL" id="AP027059">
    <property type="protein sequence ID" value="BDU51378.1"/>
    <property type="molecule type" value="Genomic_DNA"/>
</dbReference>
<evidence type="ECO:0000256" key="1">
    <source>
        <dbReference type="SAM" id="MobiDB-lite"/>
    </source>
</evidence>
<organism evidence="2 3">
    <name type="scientific">Haliovirga abyssi</name>
    <dbReference type="NCBI Taxonomy" id="2996794"/>
    <lineage>
        <taxon>Bacteria</taxon>
        <taxon>Fusobacteriati</taxon>
        <taxon>Fusobacteriota</taxon>
        <taxon>Fusobacteriia</taxon>
        <taxon>Fusobacteriales</taxon>
        <taxon>Haliovirgaceae</taxon>
        <taxon>Haliovirga</taxon>
    </lineage>
</organism>
<accession>A0AAU9D9R8</accession>
<feature type="compositionally biased region" description="Basic residues" evidence="1">
    <location>
        <begin position="1"/>
        <end position="14"/>
    </location>
</feature>
<evidence type="ECO:0000313" key="2">
    <source>
        <dbReference type="EMBL" id="BDU51378.1"/>
    </source>
</evidence>
<protein>
    <submittedName>
        <fullName evidence="2">Uncharacterized protein</fullName>
    </submittedName>
</protein>